<accession>A0A6A6RP23</accession>
<feature type="signal peptide" evidence="1">
    <location>
        <begin position="1"/>
        <end position="20"/>
    </location>
</feature>
<keyword evidence="3" id="KW-1185">Reference proteome</keyword>
<evidence type="ECO:0000313" key="3">
    <source>
        <dbReference type="Proteomes" id="UP000799753"/>
    </source>
</evidence>
<reference evidence="2" key="1">
    <citation type="journal article" date="2020" name="Stud. Mycol.">
        <title>101 Dothideomycetes genomes: a test case for predicting lifestyles and emergence of pathogens.</title>
        <authorList>
            <person name="Haridas S."/>
            <person name="Albert R."/>
            <person name="Binder M."/>
            <person name="Bloem J."/>
            <person name="Labutti K."/>
            <person name="Salamov A."/>
            <person name="Andreopoulos B."/>
            <person name="Baker S."/>
            <person name="Barry K."/>
            <person name="Bills G."/>
            <person name="Bluhm B."/>
            <person name="Cannon C."/>
            <person name="Castanera R."/>
            <person name="Culley D."/>
            <person name="Daum C."/>
            <person name="Ezra D."/>
            <person name="Gonzalez J."/>
            <person name="Henrissat B."/>
            <person name="Kuo A."/>
            <person name="Liang C."/>
            <person name="Lipzen A."/>
            <person name="Lutzoni F."/>
            <person name="Magnuson J."/>
            <person name="Mondo S."/>
            <person name="Nolan M."/>
            <person name="Ohm R."/>
            <person name="Pangilinan J."/>
            <person name="Park H.-J."/>
            <person name="Ramirez L."/>
            <person name="Alfaro M."/>
            <person name="Sun H."/>
            <person name="Tritt A."/>
            <person name="Yoshinaga Y."/>
            <person name="Zwiers L.-H."/>
            <person name="Turgeon B."/>
            <person name="Goodwin S."/>
            <person name="Spatafora J."/>
            <person name="Crous P."/>
            <person name="Grigoriev I."/>
        </authorList>
    </citation>
    <scope>NUCLEOTIDE SEQUENCE</scope>
    <source>
        <strain evidence="2">CBS 473.64</strain>
    </source>
</reference>
<evidence type="ECO:0008006" key="4">
    <source>
        <dbReference type="Google" id="ProtNLM"/>
    </source>
</evidence>
<dbReference type="Proteomes" id="UP000799753">
    <property type="component" value="Unassembled WGS sequence"/>
</dbReference>
<sequence>MRPPIPPCTIILLFFSLASAQIQGTACASGYNATCCPCVTSAQGQPCGDPQEIDELYECIEYHPSGWACCAQEGDWACVASAEVGQDVVHGVIYVKQGGYQVT</sequence>
<proteinExistence type="predicted"/>
<keyword evidence="1" id="KW-0732">Signal</keyword>
<name>A0A6A6RP23_9PLEO</name>
<gene>
    <name evidence="2" type="ORF">P280DRAFT_483170</name>
</gene>
<protein>
    <recommendedName>
        <fullName evidence="4">Extracellular membrane protein CFEM domain-containing protein</fullName>
    </recommendedName>
</protein>
<dbReference type="AlphaFoldDB" id="A0A6A6RP23"/>
<organism evidence="2 3">
    <name type="scientific">Massarina eburnea CBS 473.64</name>
    <dbReference type="NCBI Taxonomy" id="1395130"/>
    <lineage>
        <taxon>Eukaryota</taxon>
        <taxon>Fungi</taxon>
        <taxon>Dikarya</taxon>
        <taxon>Ascomycota</taxon>
        <taxon>Pezizomycotina</taxon>
        <taxon>Dothideomycetes</taxon>
        <taxon>Pleosporomycetidae</taxon>
        <taxon>Pleosporales</taxon>
        <taxon>Massarineae</taxon>
        <taxon>Massarinaceae</taxon>
        <taxon>Massarina</taxon>
    </lineage>
</organism>
<evidence type="ECO:0000256" key="1">
    <source>
        <dbReference type="SAM" id="SignalP"/>
    </source>
</evidence>
<dbReference type="OrthoDB" id="3797406at2759"/>
<evidence type="ECO:0000313" key="2">
    <source>
        <dbReference type="EMBL" id="KAF2637299.1"/>
    </source>
</evidence>
<dbReference type="EMBL" id="MU006794">
    <property type="protein sequence ID" value="KAF2637299.1"/>
    <property type="molecule type" value="Genomic_DNA"/>
</dbReference>
<feature type="chain" id="PRO_5025369683" description="Extracellular membrane protein CFEM domain-containing protein" evidence="1">
    <location>
        <begin position="21"/>
        <end position="103"/>
    </location>
</feature>